<comment type="catalytic activity">
    <reaction evidence="2">
        <text>AMP + ATP = 2 ADP</text>
        <dbReference type="Rhea" id="RHEA:12973"/>
        <dbReference type="ChEBI" id="CHEBI:30616"/>
        <dbReference type="ChEBI" id="CHEBI:456215"/>
        <dbReference type="ChEBI" id="CHEBI:456216"/>
        <dbReference type="EC" id="2.7.4.3"/>
    </reaction>
</comment>
<evidence type="ECO:0000259" key="3">
    <source>
        <dbReference type="Pfam" id="PF05191"/>
    </source>
</evidence>
<keyword evidence="1 2" id="KW-0547">Nucleotide-binding</keyword>
<dbReference type="PANTHER" id="PTHR23359">
    <property type="entry name" value="NUCLEOTIDE KINASE"/>
    <property type="match status" value="1"/>
</dbReference>
<protein>
    <recommendedName>
        <fullName evidence="2">Adenylate kinase</fullName>
        <shortName evidence="2">AK</shortName>
        <ecNumber evidence="2">2.7.4.3</ecNumber>
    </recommendedName>
    <alternativeName>
        <fullName evidence="2">ATP-AMP transphosphorylase</fullName>
    </alternativeName>
    <alternativeName>
        <fullName evidence="2">ATP:AMP phosphotransferase</fullName>
    </alternativeName>
    <alternativeName>
        <fullName evidence="2">Adenylate monophosphate kinase</fullName>
    </alternativeName>
</protein>
<dbReference type="HAMAP" id="MF_00235">
    <property type="entry name" value="Adenylate_kinase_Adk"/>
    <property type="match status" value="1"/>
</dbReference>
<comment type="caution">
    <text evidence="2">Lacks conserved residue(s) required for the propagation of feature annotation.</text>
</comment>
<feature type="binding site" evidence="2">
    <location>
        <position position="36"/>
    </location>
    <ligand>
        <name>AMP</name>
        <dbReference type="ChEBI" id="CHEBI:456215"/>
    </ligand>
</feature>
<comment type="domain">
    <text evidence="2">Consists of three domains, a large central CORE domain and two small peripheral domains, NMPbind and LID, which undergo movements during catalysis. The LID domain closes over the site of phosphoryl transfer upon ATP binding. Assembling and dissambling the active center during each catalytic cycle provides an effective means to prevent ATP hydrolysis. Some bacteria have evolved a zinc-coordinating structure that stabilizes the LID domain.</text>
</comment>
<dbReference type="Pfam" id="PF00406">
    <property type="entry name" value="ADK"/>
    <property type="match status" value="1"/>
</dbReference>
<comment type="subcellular location">
    <subcellularLocation>
        <location evidence="2">Cytoplasm</location>
    </subcellularLocation>
</comment>
<evidence type="ECO:0000256" key="1">
    <source>
        <dbReference type="ARBA" id="ARBA00022741"/>
    </source>
</evidence>
<keyword evidence="2 4" id="KW-0418">Kinase</keyword>
<keyword evidence="2" id="KW-0479">Metal-binding</keyword>
<comment type="pathway">
    <text evidence="2">Purine metabolism; AMP biosynthesis via salvage pathway; AMP from ADP: step 1/1.</text>
</comment>
<feature type="binding site" evidence="2">
    <location>
        <begin position="85"/>
        <end position="88"/>
    </location>
    <ligand>
        <name>AMP</name>
        <dbReference type="ChEBI" id="CHEBI:456215"/>
    </ligand>
</feature>
<feature type="binding site" evidence="2">
    <location>
        <position position="199"/>
    </location>
    <ligand>
        <name>ATP</name>
        <dbReference type="ChEBI" id="CHEBI:30616"/>
    </ligand>
</feature>
<dbReference type="InterPro" id="IPR006259">
    <property type="entry name" value="Adenyl_kin_sub"/>
</dbReference>
<comment type="subunit">
    <text evidence="2">Monomer.</text>
</comment>
<dbReference type="Proteomes" id="UP000683559">
    <property type="component" value="Chromosome"/>
</dbReference>
<dbReference type="EC" id="2.7.4.3" evidence="2"/>
<gene>
    <name evidence="2" type="primary">adk</name>
    <name evidence="4" type="ORF">KP001_20760</name>
</gene>
<keyword evidence="2" id="KW-0963">Cytoplasm</keyword>
<feature type="binding site" evidence="2">
    <location>
        <position position="150"/>
    </location>
    <ligand>
        <name>Zn(2+)</name>
        <dbReference type="ChEBI" id="CHEBI:29105"/>
        <note>structural</note>
    </ligand>
</feature>
<comment type="similarity">
    <text evidence="2">Belongs to the adenylate kinase family.</text>
</comment>
<dbReference type="RefSeq" id="WP_217287390.1">
    <property type="nucleotide sequence ID" value="NZ_CP077683.1"/>
</dbReference>
<feature type="region of interest" description="NMP" evidence="2">
    <location>
        <begin position="30"/>
        <end position="59"/>
    </location>
</feature>
<dbReference type="NCBIfam" id="TIGR01351">
    <property type="entry name" value="adk"/>
    <property type="match status" value="1"/>
</dbReference>
<keyword evidence="2" id="KW-0862">Zinc</keyword>
<dbReference type="InterPro" id="IPR007862">
    <property type="entry name" value="Adenylate_kinase_lid-dom"/>
</dbReference>
<dbReference type="NCBIfam" id="NF001381">
    <property type="entry name" value="PRK00279.1-3"/>
    <property type="match status" value="1"/>
</dbReference>
<sequence length="216" mass="22904">MNLILLGPPGVGKGTQAKLLIDRFGIPQISTGDILRAAVKELTPMGIKAKGFMDSGALVPDEVVIGIVEERLAQPDCQKGFILDGFPRTVPQADALSLVLSGIGKKIDHVVSLSVDKGELLKRLTGRRACSKCGAGYHVDFAPSKVAGICDACGGELFQREDDKEETILNRLAVYEAQTSPLISYYQTAGLLRSVNGLGSVEGIQTEIVAVLQGAR</sequence>
<proteinExistence type="inferred from homology"/>
<feature type="binding site" evidence="2">
    <location>
        <position position="31"/>
    </location>
    <ligand>
        <name>AMP</name>
        <dbReference type="ChEBI" id="CHEBI:456215"/>
    </ligand>
</feature>
<keyword evidence="2" id="KW-0067">ATP-binding</keyword>
<feature type="region of interest" description="LID" evidence="2">
    <location>
        <begin position="126"/>
        <end position="163"/>
    </location>
</feature>
<evidence type="ECO:0000313" key="5">
    <source>
        <dbReference type="Proteomes" id="UP000683559"/>
    </source>
</evidence>
<feature type="binding site" evidence="2">
    <location>
        <position position="153"/>
    </location>
    <ligand>
        <name>Zn(2+)</name>
        <dbReference type="ChEBI" id="CHEBI:29105"/>
        <note>structural</note>
    </ligand>
</feature>
<organism evidence="4 5">
    <name type="scientific">Geomonas subterranea</name>
    <dbReference type="NCBI Taxonomy" id="2847989"/>
    <lineage>
        <taxon>Bacteria</taxon>
        <taxon>Pseudomonadati</taxon>
        <taxon>Thermodesulfobacteriota</taxon>
        <taxon>Desulfuromonadia</taxon>
        <taxon>Geobacterales</taxon>
        <taxon>Geobacteraceae</taxon>
        <taxon>Geomonas</taxon>
    </lineage>
</organism>
<dbReference type="NCBIfam" id="NF011100">
    <property type="entry name" value="PRK14527.1"/>
    <property type="match status" value="1"/>
</dbReference>
<feature type="binding site" evidence="2">
    <location>
        <position position="160"/>
    </location>
    <ligand>
        <name>AMP</name>
        <dbReference type="ChEBI" id="CHEBI:456215"/>
    </ligand>
</feature>
<dbReference type="GO" id="GO:0004017">
    <property type="term" value="F:AMP kinase activity"/>
    <property type="evidence" value="ECO:0007669"/>
    <property type="project" value="UniProtKB-EC"/>
</dbReference>
<reference evidence="4 5" key="1">
    <citation type="submission" date="2021-06" db="EMBL/GenBank/DDBJ databases">
        <title>Gemonas diversity in paddy soil.</title>
        <authorList>
            <person name="Liu G."/>
        </authorList>
    </citation>
    <scope>NUCLEOTIDE SEQUENCE [LARGE SCALE GENOMIC DNA]</scope>
    <source>
        <strain evidence="4 5">RG2</strain>
    </source>
</reference>
<feature type="binding site" evidence="2">
    <location>
        <position position="133"/>
    </location>
    <ligand>
        <name>Zn(2+)</name>
        <dbReference type="ChEBI" id="CHEBI:29105"/>
        <note>structural</note>
    </ligand>
</feature>
<feature type="binding site" evidence="2">
    <location>
        <position position="130"/>
    </location>
    <ligand>
        <name>Zn(2+)</name>
        <dbReference type="ChEBI" id="CHEBI:29105"/>
        <note>structural</note>
    </ligand>
</feature>
<evidence type="ECO:0000256" key="2">
    <source>
        <dbReference type="HAMAP-Rule" id="MF_00235"/>
    </source>
</evidence>
<keyword evidence="5" id="KW-1185">Reference proteome</keyword>
<feature type="binding site" evidence="2">
    <location>
        <begin position="10"/>
        <end position="15"/>
    </location>
    <ligand>
        <name>ATP</name>
        <dbReference type="ChEBI" id="CHEBI:30616"/>
    </ligand>
</feature>
<keyword evidence="2 4" id="KW-0808">Transferase</keyword>
<feature type="binding site" evidence="2">
    <location>
        <position position="127"/>
    </location>
    <ligand>
        <name>ATP</name>
        <dbReference type="ChEBI" id="CHEBI:30616"/>
    </ligand>
</feature>
<dbReference type="InterPro" id="IPR000850">
    <property type="entry name" value="Adenylat/UMP-CMP_kin"/>
</dbReference>
<dbReference type="InterPro" id="IPR033690">
    <property type="entry name" value="Adenylat_kinase_CS"/>
</dbReference>
<dbReference type="EMBL" id="CP077683">
    <property type="protein sequence ID" value="QXE90789.1"/>
    <property type="molecule type" value="Genomic_DNA"/>
</dbReference>
<dbReference type="PROSITE" id="PS00113">
    <property type="entry name" value="ADENYLATE_KINASE"/>
    <property type="match status" value="1"/>
</dbReference>
<accession>A0ABX8LKB3</accession>
<feature type="domain" description="Adenylate kinase active site lid" evidence="3">
    <location>
        <begin position="127"/>
        <end position="162"/>
    </location>
</feature>
<keyword evidence="2" id="KW-0545">Nucleotide biosynthesis</keyword>
<evidence type="ECO:0000313" key="4">
    <source>
        <dbReference type="EMBL" id="QXE90789.1"/>
    </source>
</evidence>
<dbReference type="Pfam" id="PF05191">
    <property type="entry name" value="ADK_lid"/>
    <property type="match status" value="1"/>
</dbReference>
<feature type="binding site" evidence="2">
    <location>
        <begin position="57"/>
        <end position="59"/>
    </location>
    <ligand>
        <name>AMP</name>
        <dbReference type="ChEBI" id="CHEBI:456215"/>
    </ligand>
</feature>
<dbReference type="CDD" id="cd01428">
    <property type="entry name" value="ADK"/>
    <property type="match status" value="1"/>
</dbReference>
<comment type="function">
    <text evidence="2">Catalyzes the reversible transfer of the terminal phosphate group between ATP and AMP. Plays an important role in cellular energy homeostasis and in adenine nucleotide metabolism.</text>
</comment>
<feature type="binding site" evidence="2">
    <location>
        <position position="92"/>
    </location>
    <ligand>
        <name>AMP</name>
        <dbReference type="ChEBI" id="CHEBI:456215"/>
    </ligand>
</feature>
<dbReference type="NCBIfam" id="NF001380">
    <property type="entry name" value="PRK00279.1-2"/>
    <property type="match status" value="1"/>
</dbReference>
<feature type="binding site" evidence="2">
    <location>
        <position position="171"/>
    </location>
    <ligand>
        <name>AMP</name>
        <dbReference type="ChEBI" id="CHEBI:456215"/>
    </ligand>
</feature>
<name>A0ABX8LKB3_9BACT</name>